<keyword evidence="2" id="KW-1185">Reference proteome</keyword>
<proteinExistence type="predicted"/>
<sequence>MQAEHLQLTLTELETRLEMSAFFDGGVATPQDTFRCCGKCNDAPEPAPTTN</sequence>
<comment type="caution">
    <text evidence="1">The sequence shown here is derived from an EMBL/GenBank/DDBJ whole genome shotgun (WGS) entry which is preliminary data.</text>
</comment>
<name>A0ABV6BF38_9GAMM</name>
<evidence type="ECO:0000313" key="2">
    <source>
        <dbReference type="Proteomes" id="UP001589813"/>
    </source>
</evidence>
<accession>A0ABV6BF38</accession>
<dbReference type="Proteomes" id="UP001589813">
    <property type="component" value="Unassembled WGS sequence"/>
</dbReference>
<evidence type="ECO:0000313" key="1">
    <source>
        <dbReference type="EMBL" id="MFC0049491.1"/>
    </source>
</evidence>
<organism evidence="1 2">
    <name type="scientific">Rheinheimera tilapiae</name>
    <dbReference type="NCBI Taxonomy" id="875043"/>
    <lineage>
        <taxon>Bacteria</taxon>
        <taxon>Pseudomonadati</taxon>
        <taxon>Pseudomonadota</taxon>
        <taxon>Gammaproteobacteria</taxon>
        <taxon>Chromatiales</taxon>
        <taxon>Chromatiaceae</taxon>
        <taxon>Rheinheimera</taxon>
    </lineage>
</organism>
<dbReference type="EMBL" id="JBHLXP010000003">
    <property type="protein sequence ID" value="MFC0049491.1"/>
    <property type="molecule type" value="Genomic_DNA"/>
</dbReference>
<dbReference type="RefSeq" id="WP_377245429.1">
    <property type="nucleotide sequence ID" value="NZ_JBHLXP010000003.1"/>
</dbReference>
<gene>
    <name evidence="1" type="ORF">ACFFJP_14440</name>
</gene>
<reference evidence="1 2" key="1">
    <citation type="submission" date="2024-09" db="EMBL/GenBank/DDBJ databases">
        <authorList>
            <person name="Sun Q."/>
            <person name="Mori K."/>
        </authorList>
    </citation>
    <scope>NUCLEOTIDE SEQUENCE [LARGE SCALE GENOMIC DNA]</scope>
    <source>
        <strain evidence="1 2">KCTC 23315</strain>
    </source>
</reference>
<protein>
    <submittedName>
        <fullName evidence="1">Uncharacterized protein</fullName>
    </submittedName>
</protein>